<dbReference type="EMBL" id="HE573023">
    <property type="protein sequence ID" value="CCC49319.1"/>
    <property type="molecule type" value="Genomic_DNA"/>
</dbReference>
<protein>
    <recommendedName>
        <fullName evidence="3">tRNA-dihydrouridine(47) synthase [NAD(P)(+)]</fullName>
        <ecNumber evidence="3">1.3.1.89</ecNumber>
    </recommendedName>
</protein>
<evidence type="ECO:0000256" key="10">
    <source>
        <dbReference type="ARBA" id="ARBA00022771"/>
    </source>
</evidence>
<dbReference type="GO" id="GO:0102265">
    <property type="term" value="F:tRNA-dihydrouridine47 synthase activity"/>
    <property type="evidence" value="ECO:0007669"/>
    <property type="project" value="UniProtKB-EC"/>
</dbReference>
<keyword evidence="7" id="KW-0819">tRNA processing</keyword>
<dbReference type="PANTHER" id="PTHR45846:SF1">
    <property type="entry name" value="TRNA-DIHYDROURIDINE(47) SYNTHASE [NAD(P)(+)]-LIKE"/>
    <property type="match status" value="1"/>
</dbReference>
<accession>G0TZB6</accession>
<sequence>MVFVYLPLVFYGSFGHKSSNREIIRAAAMSAMEPSLAASNSDISPAVPARHGVCPVKSEFIRSAPVRVTLDAEGRTRGMNKGPERLQSSPVEGTQRPSFEGELNFFHGPVLQRIKGVIRGTKVGEKRDREVPCEGAEKATEECAVPTGHSERMTVEVVHKNDGCQEGGEHYGAKGTLVPSVGGSEESLRENNARRSSLFKNKLVLAPLTTVGNLPFRRICKEYGADITVGEMAIVHNLNRLQKGEWSLLRRHSSEDIFGLQLAVSRPQEAITWAQAIGESEFSYDFVDVNCGCPVDKIVQSGCGCGLWERRGNRLRDVVQSLVQHQNRPVTIKCRIGPDENDPQLHRQIAEYEGWGVAAITIHGRSRKQRYTKLANWSYIEQCASLTSLPIIGNGDVFSYEDVEQHRKQCPRVTSFMIGRGALIKPWVFEEIKTGQVRDISSHERFEMLRRFCDFGLSHWGSDERGILTTRRFLCEWLSFLCRYVPVGLLERLPQRINERPPHYEGRNELETLMASDNAADWIRISEMLLGPAGGKFRFTPKHRSNSYSVNGTTEEADMMVEG</sequence>
<dbReference type="InterPro" id="IPR018517">
    <property type="entry name" value="tRNA_hU_synthase_CS"/>
</dbReference>
<keyword evidence="10" id="KW-0863">Zinc-finger</keyword>
<dbReference type="VEuPathDB" id="TriTrypDB:TvY486_0706370"/>
<evidence type="ECO:0000259" key="20">
    <source>
        <dbReference type="Pfam" id="PF01207"/>
    </source>
</evidence>
<gene>
    <name evidence="21" type="ORF">TVY486_0706370</name>
</gene>
<keyword evidence="5" id="KW-0288">FMN</keyword>
<reference evidence="21" key="1">
    <citation type="journal article" date="2012" name="Proc. Natl. Acad. Sci. U.S.A.">
        <title>Antigenic diversity is generated by distinct evolutionary mechanisms in African trypanosome species.</title>
        <authorList>
            <person name="Jackson A.P."/>
            <person name="Berry A."/>
            <person name="Aslett M."/>
            <person name="Allison H.C."/>
            <person name="Burton P."/>
            <person name="Vavrova-Anderson J."/>
            <person name="Brown R."/>
            <person name="Browne H."/>
            <person name="Corton N."/>
            <person name="Hauser H."/>
            <person name="Gamble J."/>
            <person name="Gilderthorp R."/>
            <person name="Marcello L."/>
            <person name="McQuillan J."/>
            <person name="Otto T.D."/>
            <person name="Quail M.A."/>
            <person name="Sanders M.J."/>
            <person name="van Tonder A."/>
            <person name="Ginger M.L."/>
            <person name="Field M.C."/>
            <person name="Barry J.D."/>
            <person name="Hertz-Fowler C."/>
            <person name="Berriman M."/>
        </authorList>
    </citation>
    <scope>NUCLEOTIDE SEQUENCE</scope>
    <source>
        <strain evidence="21">Y486</strain>
    </source>
</reference>
<keyword evidence="11" id="KW-0862">Zinc</keyword>
<dbReference type="Pfam" id="PF01207">
    <property type="entry name" value="Dus"/>
    <property type="match status" value="1"/>
</dbReference>
<comment type="catalytic activity">
    <reaction evidence="15">
        <text>5,6-dihydrouridine(47) in tRNA + NAD(+) = uridine(47) in tRNA + NADH + H(+)</text>
        <dbReference type="Rhea" id="RHEA:53364"/>
        <dbReference type="Rhea" id="RHEA-COMP:13539"/>
        <dbReference type="Rhea" id="RHEA-COMP:13540"/>
        <dbReference type="ChEBI" id="CHEBI:15378"/>
        <dbReference type="ChEBI" id="CHEBI:57540"/>
        <dbReference type="ChEBI" id="CHEBI:57945"/>
        <dbReference type="ChEBI" id="CHEBI:65315"/>
        <dbReference type="ChEBI" id="CHEBI:74443"/>
        <dbReference type="EC" id="1.3.1.89"/>
    </reaction>
    <physiologicalReaction direction="right-to-left" evidence="15">
        <dbReference type="Rhea" id="RHEA:53366"/>
    </physiologicalReaction>
</comment>
<dbReference type="CDD" id="cd02801">
    <property type="entry name" value="DUS_like_FMN"/>
    <property type="match status" value="1"/>
</dbReference>
<evidence type="ECO:0000256" key="2">
    <source>
        <dbReference type="ARBA" id="ARBA00005451"/>
    </source>
</evidence>
<comment type="similarity">
    <text evidence="2">Belongs to the Dus family. Dus3 subfamily.</text>
</comment>
<evidence type="ECO:0000256" key="12">
    <source>
        <dbReference type="ARBA" id="ARBA00022857"/>
    </source>
</evidence>
<evidence type="ECO:0000313" key="21">
    <source>
        <dbReference type="EMBL" id="CCC49319.1"/>
    </source>
</evidence>
<organism evidence="21">
    <name type="scientific">Trypanosoma vivax (strain Y486)</name>
    <dbReference type="NCBI Taxonomy" id="1055687"/>
    <lineage>
        <taxon>Eukaryota</taxon>
        <taxon>Discoba</taxon>
        <taxon>Euglenozoa</taxon>
        <taxon>Kinetoplastea</taxon>
        <taxon>Metakinetoplastina</taxon>
        <taxon>Trypanosomatida</taxon>
        <taxon>Trypanosomatidae</taxon>
        <taxon>Trypanosoma</taxon>
        <taxon>Duttonella</taxon>
    </lineage>
</organism>
<evidence type="ECO:0000256" key="3">
    <source>
        <dbReference type="ARBA" id="ARBA00012376"/>
    </source>
</evidence>
<evidence type="ECO:0000256" key="13">
    <source>
        <dbReference type="ARBA" id="ARBA00023002"/>
    </source>
</evidence>
<evidence type="ECO:0000256" key="1">
    <source>
        <dbReference type="ARBA" id="ARBA00001917"/>
    </source>
</evidence>
<dbReference type="GO" id="GO:0005737">
    <property type="term" value="C:cytoplasm"/>
    <property type="evidence" value="ECO:0007669"/>
    <property type="project" value="UniProtKB-ARBA"/>
</dbReference>
<keyword evidence="6" id="KW-0507">mRNA processing</keyword>
<comment type="catalytic activity">
    <reaction evidence="18">
        <text>5,6-dihydrouridine(47) in tRNA + NADP(+) = uridine(47) in tRNA + NADPH + H(+)</text>
        <dbReference type="Rhea" id="RHEA:53360"/>
        <dbReference type="Rhea" id="RHEA-COMP:13539"/>
        <dbReference type="Rhea" id="RHEA-COMP:13540"/>
        <dbReference type="ChEBI" id="CHEBI:15378"/>
        <dbReference type="ChEBI" id="CHEBI:57783"/>
        <dbReference type="ChEBI" id="CHEBI:58349"/>
        <dbReference type="ChEBI" id="CHEBI:65315"/>
        <dbReference type="ChEBI" id="CHEBI:74443"/>
        <dbReference type="EC" id="1.3.1.89"/>
    </reaction>
    <physiologicalReaction direction="right-to-left" evidence="18">
        <dbReference type="Rhea" id="RHEA:53362"/>
    </physiologicalReaction>
</comment>
<evidence type="ECO:0000256" key="8">
    <source>
        <dbReference type="ARBA" id="ARBA00022723"/>
    </source>
</evidence>
<name>G0TZB6_TRYVY</name>
<dbReference type="FunFam" id="3.20.20.70:FF:000067">
    <property type="entry name" value="tRNA-dihydrouridine(47) synthase [NAD(P)(+)]"/>
    <property type="match status" value="1"/>
</dbReference>
<comment type="catalytic activity">
    <reaction evidence="16">
        <text>a 5,6-dihydrouridine in mRNA + NAD(+) = a uridine in mRNA + NADH + H(+)</text>
        <dbReference type="Rhea" id="RHEA:69851"/>
        <dbReference type="Rhea" id="RHEA-COMP:14658"/>
        <dbReference type="Rhea" id="RHEA-COMP:17789"/>
        <dbReference type="ChEBI" id="CHEBI:15378"/>
        <dbReference type="ChEBI" id="CHEBI:57540"/>
        <dbReference type="ChEBI" id="CHEBI:57945"/>
        <dbReference type="ChEBI" id="CHEBI:65315"/>
        <dbReference type="ChEBI" id="CHEBI:74443"/>
    </reaction>
    <physiologicalReaction direction="right-to-left" evidence="16">
        <dbReference type="Rhea" id="RHEA:69853"/>
    </physiologicalReaction>
</comment>
<evidence type="ECO:0000256" key="11">
    <source>
        <dbReference type="ARBA" id="ARBA00022833"/>
    </source>
</evidence>
<proteinExistence type="inferred from homology"/>
<feature type="compositionally biased region" description="Polar residues" evidence="19">
    <location>
        <begin position="86"/>
        <end position="95"/>
    </location>
</feature>
<dbReference type="Gene3D" id="3.20.20.70">
    <property type="entry name" value="Aldolase class I"/>
    <property type="match status" value="1"/>
</dbReference>
<evidence type="ECO:0000256" key="6">
    <source>
        <dbReference type="ARBA" id="ARBA00022664"/>
    </source>
</evidence>
<dbReference type="PROSITE" id="PS01136">
    <property type="entry name" value="UPF0034"/>
    <property type="match status" value="1"/>
</dbReference>
<dbReference type="InterPro" id="IPR013785">
    <property type="entry name" value="Aldolase_TIM"/>
</dbReference>
<comment type="catalytic activity">
    <reaction evidence="17">
        <text>a 5,6-dihydrouridine in mRNA + NADP(+) = a uridine in mRNA + NADPH + H(+)</text>
        <dbReference type="Rhea" id="RHEA:69855"/>
        <dbReference type="Rhea" id="RHEA-COMP:14658"/>
        <dbReference type="Rhea" id="RHEA-COMP:17789"/>
        <dbReference type="ChEBI" id="CHEBI:15378"/>
        <dbReference type="ChEBI" id="CHEBI:57783"/>
        <dbReference type="ChEBI" id="CHEBI:58349"/>
        <dbReference type="ChEBI" id="CHEBI:65315"/>
        <dbReference type="ChEBI" id="CHEBI:74443"/>
    </reaction>
    <physiologicalReaction direction="right-to-left" evidence="17">
        <dbReference type="Rhea" id="RHEA:69857"/>
    </physiologicalReaction>
</comment>
<evidence type="ECO:0000256" key="17">
    <source>
        <dbReference type="ARBA" id="ARBA00049447"/>
    </source>
</evidence>
<feature type="region of interest" description="Disordered" evidence="19">
    <location>
        <begin position="74"/>
        <end position="95"/>
    </location>
</feature>
<dbReference type="InterPro" id="IPR035587">
    <property type="entry name" value="DUS-like_FMN-bd"/>
</dbReference>
<keyword evidence="13" id="KW-0560">Oxidoreductase</keyword>
<evidence type="ECO:0000256" key="5">
    <source>
        <dbReference type="ARBA" id="ARBA00022643"/>
    </source>
</evidence>
<dbReference type="GO" id="GO:0006397">
    <property type="term" value="P:mRNA processing"/>
    <property type="evidence" value="ECO:0007669"/>
    <property type="project" value="UniProtKB-KW"/>
</dbReference>
<keyword evidence="9" id="KW-0677">Repeat</keyword>
<keyword evidence="14" id="KW-0520">NAD</keyword>
<dbReference type="GO" id="GO:0050660">
    <property type="term" value="F:flavin adenine dinucleotide binding"/>
    <property type="evidence" value="ECO:0007669"/>
    <property type="project" value="InterPro"/>
</dbReference>
<dbReference type="PANTHER" id="PTHR45846">
    <property type="entry name" value="TRNA-DIHYDROURIDINE(47) SYNTHASE [NAD(P)(+)]-LIKE"/>
    <property type="match status" value="1"/>
</dbReference>
<evidence type="ECO:0000256" key="19">
    <source>
        <dbReference type="SAM" id="MobiDB-lite"/>
    </source>
</evidence>
<evidence type="ECO:0000256" key="18">
    <source>
        <dbReference type="ARBA" id="ARBA00049513"/>
    </source>
</evidence>
<keyword evidence="4" id="KW-0285">Flavoprotein</keyword>
<evidence type="ECO:0000256" key="4">
    <source>
        <dbReference type="ARBA" id="ARBA00022630"/>
    </source>
</evidence>
<dbReference type="GO" id="GO:0008270">
    <property type="term" value="F:zinc ion binding"/>
    <property type="evidence" value="ECO:0007669"/>
    <property type="project" value="UniProtKB-KW"/>
</dbReference>
<evidence type="ECO:0000256" key="16">
    <source>
        <dbReference type="ARBA" id="ARBA00048342"/>
    </source>
</evidence>
<feature type="domain" description="DUS-like FMN-binding" evidence="20">
    <location>
        <begin position="205"/>
        <end position="437"/>
    </location>
</feature>
<dbReference type="AlphaFoldDB" id="G0TZB6"/>
<dbReference type="SUPFAM" id="SSF51395">
    <property type="entry name" value="FMN-linked oxidoreductases"/>
    <property type="match status" value="1"/>
</dbReference>
<evidence type="ECO:0000256" key="14">
    <source>
        <dbReference type="ARBA" id="ARBA00023027"/>
    </source>
</evidence>
<keyword evidence="8" id="KW-0479">Metal-binding</keyword>
<dbReference type="EC" id="1.3.1.89" evidence="3"/>
<dbReference type="GO" id="GO:0003723">
    <property type="term" value="F:RNA binding"/>
    <property type="evidence" value="ECO:0007669"/>
    <property type="project" value="TreeGrafter"/>
</dbReference>
<keyword evidence="12" id="KW-0521">NADP</keyword>
<evidence type="ECO:0000256" key="15">
    <source>
        <dbReference type="ARBA" id="ARBA00048266"/>
    </source>
</evidence>
<evidence type="ECO:0000256" key="9">
    <source>
        <dbReference type="ARBA" id="ARBA00022737"/>
    </source>
</evidence>
<evidence type="ECO:0000256" key="7">
    <source>
        <dbReference type="ARBA" id="ARBA00022694"/>
    </source>
</evidence>
<comment type="cofactor">
    <cofactor evidence="1">
        <name>FMN</name>
        <dbReference type="ChEBI" id="CHEBI:58210"/>
    </cofactor>
</comment>